<protein>
    <submittedName>
        <fullName evidence="2">Uncharacterized protein</fullName>
    </submittedName>
</protein>
<dbReference type="InterPro" id="IPR037383">
    <property type="entry name" value="CCDC87"/>
</dbReference>
<name>A0ABR2KK00_9EUKA</name>
<feature type="compositionally biased region" description="Low complexity" evidence="1">
    <location>
        <begin position="708"/>
        <end position="738"/>
    </location>
</feature>
<feature type="region of interest" description="Disordered" evidence="1">
    <location>
        <begin position="685"/>
        <end position="748"/>
    </location>
</feature>
<dbReference type="Proteomes" id="UP001470230">
    <property type="component" value="Unassembled WGS sequence"/>
</dbReference>
<evidence type="ECO:0000256" key="1">
    <source>
        <dbReference type="SAM" id="MobiDB-lite"/>
    </source>
</evidence>
<gene>
    <name evidence="2" type="ORF">M9Y10_028609</name>
</gene>
<feature type="compositionally biased region" description="Basic and acidic residues" evidence="1">
    <location>
        <begin position="545"/>
        <end position="556"/>
    </location>
</feature>
<comment type="caution">
    <text evidence="2">The sequence shown here is derived from an EMBL/GenBank/DDBJ whole genome shotgun (WGS) entry which is preliminary data.</text>
</comment>
<proteinExistence type="predicted"/>
<dbReference type="EMBL" id="JAPFFF010000004">
    <property type="protein sequence ID" value="KAK8891401.1"/>
    <property type="molecule type" value="Genomic_DNA"/>
</dbReference>
<feature type="region of interest" description="Disordered" evidence="1">
    <location>
        <begin position="91"/>
        <end position="117"/>
    </location>
</feature>
<keyword evidence="3" id="KW-1185">Reference proteome</keyword>
<feature type="compositionally biased region" description="Low complexity" evidence="1">
    <location>
        <begin position="305"/>
        <end position="315"/>
    </location>
</feature>
<evidence type="ECO:0000313" key="3">
    <source>
        <dbReference type="Proteomes" id="UP001470230"/>
    </source>
</evidence>
<dbReference type="PANTHER" id="PTHR16078">
    <property type="entry name" value="COILED-COIL DOMAIN-CONTAINING PROTEIN 87"/>
    <property type="match status" value="1"/>
</dbReference>
<sequence length="946" mass="105943">MDIAESLRPAPDVPSFCFPLEEDTRHSIEMNFKASTCPNIETAAQPPDSPSTSLSKASEYLVKMNKKGYMVMQGVPPEQIRRTFNRSLKPSIIPNKHPIPKSVPVSRLSAKSTCSSPVKGETPIKLAQLKKKAANTATTAAAIKLPASPSMVSVSSIADSPPPKTKTKKANSNANLSENSRYKDPELHFFLTSNVLKKNKKKISSLPFIIPEDVYVYVNKLEEKIVEIGHRMIHMRMLDSRKLSRFQLQQNTTEFVVEAEKAAKDVIRSAFKANLINVEQASQNKELVKEFPELFANQQDEATANKTNNNNNNKNDNSDKNNISDKSINNNNDIIINNQDSDNVVSNNNSNFSPSKSIPTVSINSSRLIQSQSSQLPIYDGKQSFSSTINSNISSTNNINDDYNNTFNFAQDEVLLRLFDPSKKTNALPDYYRPDINELKKPEFGIVNGTRQSSCLQMKKKLKKMVNAYEQVLSRPATAPSVHFPQLNNSGQSESDLQMINESGSNLSNLNLTININLDDDFSENRTGNGSVNSQRKMPEVITNDFKRTPKSESKKSSSRSNASSRASRKRAHFQINEPSALPTLRENSKLSSRSVLCSAIESLKTGRENSDIHSRKPTSYAEIQQKEMANKLFWEVADPLGKSREGQFIDQLDTISKLSTEIGITEMISTPNIDDYHPFDFESDLINGTDGQNSKWNKDNNSSIDGDNSQQNSPSKPNNNDDNSTSTNNDNSKANSNGTSESKQNEPENYDIFTFPHLYSLNRNVGLNEPLVGNYDISKSKTRIVTYLQEHEGDFDGDINQSPIYQRLDKIWEELGFTINQKLEMVLKYSKTVEESSKLSEALDAWENAFANIKNYQLTYKNLQLFLTNEALVVPPKKRDMLFAQLSDDLKTAVESVNRSASYLKSTYGDELLMKRKKVGDLMSTRNMKLKMLISKLGIVSSESS</sequence>
<organism evidence="2 3">
    <name type="scientific">Tritrichomonas musculus</name>
    <dbReference type="NCBI Taxonomy" id="1915356"/>
    <lineage>
        <taxon>Eukaryota</taxon>
        <taxon>Metamonada</taxon>
        <taxon>Parabasalia</taxon>
        <taxon>Tritrichomonadida</taxon>
        <taxon>Tritrichomonadidae</taxon>
        <taxon>Tritrichomonas</taxon>
    </lineage>
</organism>
<accession>A0ABR2KK00</accession>
<feature type="compositionally biased region" description="Low complexity" evidence="1">
    <location>
        <begin position="324"/>
        <end position="360"/>
    </location>
</feature>
<dbReference type="PANTHER" id="PTHR16078:SF1">
    <property type="entry name" value="COILED-COIL DOMAIN-CONTAINING PROTEIN 87"/>
    <property type="match status" value="1"/>
</dbReference>
<evidence type="ECO:0000313" key="2">
    <source>
        <dbReference type="EMBL" id="KAK8891401.1"/>
    </source>
</evidence>
<feature type="region of interest" description="Disordered" evidence="1">
    <location>
        <begin position="154"/>
        <end position="178"/>
    </location>
</feature>
<reference evidence="2 3" key="1">
    <citation type="submission" date="2024-04" db="EMBL/GenBank/DDBJ databases">
        <title>Tritrichomonas musculus Genome.</title>
        <authorList>
            <person name="Alves-Ferreira E."/>
            <person name="Grigg M."/>
            <person name="Lorenzi H."/>
            <person name="Galac M."/>
        </authorList>
    </citation>
    <scope>NUCLEOTIDE SEQUENCE [LARGE SCALE GENOMIC DNA]</scope>
    <source>
        <strain evidence="2 3">EAF2021</strain>
    </source>
</reference>
<feature type="region of interest" description="Disordered" evidence="1">
    <location>
        <begin position="520"/>
        <end position="588"/>
    </location>
</feature>
<feature type="region of interest" description="Disordered" evidence="1">
    <location>
        <begin position="302"/>
        <end position="360"/>
    </location>
</feature>
<feature type="compositionally biased region" description="Polar residues" evidence="1">
    <location>
        <begin position="525"/>
        <end position="536"/>
    </location>
</feature>
<feature type="compositionally biased region" description="Polar residues" evidence="1">
    <location>
        <begin position="690"/>
        <end position="707"/>
    </location>
</feature>